<feature type="binding site" evidence="3 4">
    <location>
        <position position="189"/>
    </location>
    <ligand>
        <name>Zn(2+)</name>
        <dbReference type="ChEBI" id="CHEBI:29105"/>
    </ligand>
</feature>
<feature type="binding site" evidence="3 4">
    <location>
        <position position="271"/>
    </location>
    <ligand>
        <name>Zn(2+)</name>
        <dbReference type="ChEBI" id="CHEBI:29105"/>
    </ligand>
</feature>
<comment type="caution">
    <text evidence="6">The sequence shown here is derived from an EMBL/GenBank/DDBJ whole genome shotgun (WGS) entry which is preliminary data.</text>
</comment>
<evidence type="ECO:0000259" key="5">
    <source>
        <dbReference type="PROSITE" id="PS50970"/>
    </source>
</evidence>
<keyword evidence="3 4" id="KW-0479">Metal-binding</keyword>
<dbReference type="GO" id="GO:0008270">
    <property type="term" value="F:zinc ion binding"/>
    <property type="evidence" value="ECO:0007669"/>
    <property type="project" value="InterPro"/>
</dbReference>
<comment type="cofactor">
    <cofactor evidence="3">
        <name>Zn(2+)</name>
        <dbReference type="ChEBI" id="CHEBI:29105"/>
    </cofactor>
    <text evidence="3">Binds 1 zinc ion per subunit.</text>
</comment>
<dbReference type="PANTHER" id="PTHR11103">
    <property type="entry name" value="SLR1189 PROTEIN"/>
    <property type="match status" value="1"/>
</dbReference>
<gene>
    <name evidence="6" type="ORF">CAP_5195</name>
</gene>
<dbReference type="PANTHER" id="PTHR11103:SF18">
    <property type="entry name" value="SLR1189 PROTEIN"/>
    <property type="match status" value="1"/>
</dbReference>
<feature type="domain" description="Hcy-binding" evidence="5">
    <location>
        <begin position="1"/>
        <end position="286"/>
    </location>
</feature>
<proteinExistence type="predicted"/>
<dbReference type="SUPFAM" id="SSF82282">
    <property type="entry name" value="Homocysteine S-methyltransferase"/>
    <property type="match status" value="1"/>
</dbReference>
<sequence length="288" mass="29438">MILLDGPLGTELDARGIATPPPLWSAAAITEAPDVIQAIHRDYALAGATLHTTNTFRTRPRQAGPAWATLAARAVALARAAVPPHHRVAGSIAPLEDCYRPDLSPADPAPEHRALAQVLATAGVDLLLCETFPQVGEALVAVTEAVATGLPVWVSFTAGPDADLLTPTQVGQAAREAVACGASAVLVNCIPASRTLPYVEQLAGAGVPFGAYANAGTVDEGMGWERARTPLLVSATSRTPPFADATSRAALAYAARARTWLAAGATLLGGCCGTGPAHIAALAALDIR</sequence>
<dbReference type="GO" id="GO:0008168">
    <property type="term" value="F:methyltransferase activity"/>
    <property type="evidence" value="ECO:0007669"/>
    <property type="project" value="UniProtKB-UniRule"/>
</dbReference>
<keyword evidence="1 4" id="KW-0489">Methyltransferase</keyword>
<dbReference type="EMBL" id="ASRX01000042">
    <property type="protein sequence ID" value="EYF03765.1"/>
    <property type="molecule type" value="Genomic_DNA"/>
</dbReference>
<dbReference type="InterPro" id="IPR017226">
    <property type="entry name" value="BHMT-like"/>
</dbReference>
<keyword evidence="7" id="KW-1185">Reference proteome</keyword>
<dbReference type="InterPro" id="IPR003726">
    <property type="entry name" value="HCY_dom"/>
</dbReference>
<evidence type="ECO:0000256" key="4">
    <source>
        <dbReference type="PROSITE-ProRule" id="PRU00333"/>
    </source>
</evidence>
<dbReference type="STRING" id="1192034.CAP_5195"/>
<accession>A0A017T4M4</accession>
<dbReference type="Pfam" id="PF02574">
    <property type="entry name" value="S-methyl_trans"/>
    <property type="match status" value="1"/>
</dbReference>
<evidence type="ECO:0000313" key="6">
    <source>
        <dbReference type="EMBL" id="EYF03765.1"/>
    </source>
</evidence>
<dbReference type="PROSITE" id="PS50970">
    <property type="entry name" value="HCY"/>
    <property type="match status" value="1"/>
</dbReference>
<dbReference type="OrthoDB" id="9803687at2"/>
<dbReference type="PIRSF" id="PIRSF037505">
    <property type="entry name" value="Betaine_HMT"/>
    <property type="match status" value="1"/>
</dbReference>
<protein>
    <submittedName>
        <fullName evidence="6">Homocysteine S-methyltransferase</fullName>
    </submittedName>
</protein>
<feature type="binding site" evidence="3 4">
    <location>
        <position position="272"/>
    </location>
    <ligand>
        <name>Zn(2+)</name>
        <dbReference type="ChEBI" id="CHEBI:29105"/>
    </ligand>
</feature>
<dbReference type="InterPro" id="IPR036589">
    <property type="entry name" value="HCY_dom_sf"/>
</dbReference>
<dbReference type="AlphaFoldDB" id="A0A017T4M4"/>
<reference evidence="6 7" key="1">
    <citation type="submission" date="2013-05" db="EMBL/GenBank/DDBJ databases">
        <title>Genome assembly of Chondromyces apiculatus DSM 436.</title>
        <authorList>
            <person name="Sharma G."/>
            <person name="Khatri I."/>
            <person name="Kaur C."/>
            <person name="Mayilraj S."/>
            <person name="Subramanian S."/>
        </authorList>
    </citation>
    <scope>NUCLEOTIDE SEQUENCE [LARGE SCALE GENOMIC DNA]</scope>
    <source>
        <strain evidence="6 7">DSM 436</strain>
    </source>
</reference>
<dbReference type="Gene3D" id="3.20.20.330">
    <property type="entry name" value="Homocysteine-binding-like domain"/>
    <property type="match status" value="1"/>
</dbReference>
<evidence type="ECO:0000256" key="3">
    <source>
        <dbReference type="PIRSR" id="PIRSR037505-2"/>
    </source>
</evidence>
<evidence type="ECO:0000256" key="2">
    <source>
        <dbReference type="ARBA" id="ARBA00022679"/>
    </source>
</evidence>
<evidence type="ECO:0000256" key="1">
    <source>
        <dbReference type="ARBA" id="ARBA00022603"/>
    </source>
</evidence>
<dbReference type="RefSeq" id="WP_044245323.1">
    <property type="nucleotide sequence ID" value="NZ_ASRX01000042.1"/>
</dbReference>
<keyword evidence="2 4" id="KW-0808">Transferase</keyword>
<dbReference type="GO" id="GO:0032259">
    <property type="term" value="P:methylation"/>
    <property type="evidence" value="ECO:0007669"/>
    <property type="project" value="UniProtKB-KW"/>
</dbReference>
<organism evidence="6 7">
    <name type="scientific">Chondromyces apiculatus DSM 436</name>
    <dbReference type="NCBI Taxonomy" id="1192034"/>
    <lineage>
        <taxon>Bacteria</taxon>
        <taxon>Pseudomonadati</taxon>
        <taxon>Myxococcota</taxon>
        <taxon>Polyangia</taxon>
        <taxon>Polyangiales</taxon>
        <taxon>Polyangiaceae</taxon>
        <taxon>Chondromyces</taxon>
    </lineage>
</organism>
<dbReference type="Proteomes" id="UP000019678">
    <property type="component" value="Unassembled WGS sequence"/>
</dbReference>
<name>A0A017T4M4_9BACT</name>
<evidence type="ECO:0000313" key="7">
    <source>
        <dbReference type="Proteomes" id="UP000019678"/>
    </source>
</evidence>
<dbReference type="GO" id="GO:0009086">
    <property type="term" value="P:methionine biosynthetic process"/>
    <property type="evidence" value="ECO:0007669"/>
    <property type="project" value="InterPro"/>
</dbReference>
<keyword evidence="3 4" id="KW-0862">Zinc</keyword>
<dbReference type="eggNOG" id="COG2040">
    <property type="taxonomic scope" value="Bacteria"/>
</dbReference>